<dbReference type="InterPro" id="IPR040191">
    <property type="entry name" value="UTP10"/>
</dbReference>
<keyword evidence="4" id="KW-0698">rRNA processing</keyword>
<dbReference type="PANTHER" id="PTHR13457">
    <property type="entry name" value="BAP28"/>
    <property type="match status" value="1"/>
</dbReference>
<dbReference type="SUPFAM" id="SSF48371">
    <property type="entry name" value="ARM repeat"/>
    <property type="match status" value="3"/>
</dbReference>
<dbReference type="OrthoDB" id="31183at2759"/>
<evidence type="ECO:0000256" key="4">
    <source>
        <dbReference type="ARBA" id="ARBA00022552"/>
    </source>
</evidence>
<evidence type="ECO:0000313" key="8">
    <source>
        <dbReference type="EMBL" id="KAF7148762.1"/>
    </source>
</evidence>
<accession>A0A834H667</accession>
<evidence type="ECO:0000256" key="1">
    <source>
        <dbReference type="ARBA" id="ARBA00004604"/>
    </source>
</evidence>
<dbReference type="EMBL" id="WJXA01000003">
    <property type="protein sequence ID" value="KAF7148762.1"/>
    <property type="molecule type" value="Genomic_DNA"/>
</dbReference>
<dbReference type="GO" id="GO:0030686">
    <property type="term" value="C:90S preribosome"/>
    <property type="evidence" value="ECO:0007669"/>
    <property type="project" value="TreeGrafter"/>
</dbReference>
<dbReference type="Pfam" id="PF23243">
    <property type="entry name" value="HEAT_HEATR1"/>
    <property type="match status" value="1"/>
</dbReference>
<comment type="caution">
    <text evidence="8">The sequence shown here is derived from an EMBL/GenBank/DDBJ whole genome shotgun (WGS) entry which is preliminary data.</text>
</comment>
<keyword evidence="9" id="KW-1185">Reference proteome</keyword>
<dbReference type="GO" id="GO:0045943">
    <property type="term" value="P:positive regulation of transcription by RNA polymerase I"/>
    <property type="evidence" value="ECO:0007669"/>
    <property type="project" value="TreeGrafter"/>
</dbReference>
<comment type="subcellular location">
    <subcellularLocation>
        <location evidence="1">Nucleus</location>
        <location evidence="1">Nucleolus</location>
    </subcellularLocation>
</comment>
<proteinExistence type="inferred from homology"/>
<dbReference type="Pfam" id="PF08146">
    <property type="entry name" value="BP28CT"/>
    <property type="match status" value="1"/>
</dbReference>
<evidence type="ECO:0000256" key="2">
    <source>
        <dbReference type="ARBA" id="ARBA00010559"/>
    </source>
</evidence>
<reference evidence="8" key="1">
    <citation type="submission" date="2019-11" db="EMBL/GenBank/DDBJ databases">
        <authorList>
            <person name="Liu Y."/>
            <person name="Hou J."/>
            <person name="Li T.-Q."/>
            <person name="Guan C.-H."/>
            <person name="Wu X."/>
            <person name="Wu H.-Z."/>
            <person name="Ling F."/>
            <person name="Zhang R."/>
            <person name="Shi X.-G."/>
            <person name="Ren J.-P."/>
            <person name="Chen E.-F."/>
            <person name="Sun J.-M."/>
        </authorList>
    </citation>
    <scope>NUCLEOTIDE SEQUENCE</scope>
    <source>
        <strain evidence="8">Adult_tree_wgs_1</strain>
        <tissue evidence="8">Leaves</tissue>
    </source>
</reference>
<dbReference type="InterPro" id="IPR056473">
    <property type="entry name" value="HEAT_Utp10/HEAT1"/>
</dbReference>
<protein>
    <recommendedName>
        <fullName evidence="7">BP28 C-terminal domain-containing protein</fullName>
    </recommendedName>
</protein>
<comment type="similarity">
    <text evidence="2">Belongs to the HEATR1/UTP10 family.</text>
</comment>
<evidence type="ECO:0000256" key="3">
    <source>
        <dbReference type="ARBA" id="ARBA00022517"/>
    </source>
</evidence>
<dbReference type="Proteomes" id="UP000626092">
    <property type="component" value="Unassembled WGS sequence"/>
</dbReference>
<dbReference type="GO" id="GO:0030515">
    <property type="term" value="F:snoRNA binding"/>
    <property type="evidence" value="ECO:0007669"/>
    <property type="project" value="TreeGrafter"/>
</dbReference>
<evidence type="ECO:0000256" key="6">
    <source>
        <dbReference type="ARBA" id="ARBA00023274"/>
    </source>
</evidence>
<dbReference type="GO" id="GO:0000462">
    <property type="term" value="P:maturation of SSU-rRNA from tricistronic rRNA transcript (SSU-rRNA, 5.8S rRNA, LSU-rRNA)"/>
    <property type="evidence" value="ECO:0007669"/>
    <property type="project" value="TreeGrafter"/>
</dbReference>
<keyword evidence="3" id="KW-0690">Ribosome biogenesis</keyword>
<keyword evidence="5" id="KW-0539">Nucleus</keyword>
<evidence type="ECO:0000259" key="7">
    <source>
        <dbReference type="SMART" id="SM01036"/>
    </source>
</evidence>
<dbReference type="PANTHER" id="PTHR13457:SF1">
    <property type="entry name" value="HEAT REPEAT-CONTAINING PROTEIN 1"/>
    <property type="match status" value="1"/>
</dbReference>
<organism evidence="8 9">
    <name type="scientific">Rhododendron simsii</name>
    <name type="common">Sims's rhododendron</name>
    <dbReference type="NCBI Taxonomy" id="118357"/>
    <lineage>
        <taxon>Eukaryota</taxon>
        <taxon>Viridiplantae</taxon>
        <taxon>Streptophyta</taxon>
        <taxon>Embryophyta</taxon>
        <taxon>Tracheophyta</taxon>
        <taxon>Spermatophyta</taxon>
        <taxon>Magnoliopsida</taxon>
        <taxon>eudicotyledons</taxon>
        <taxon>Gunneridae</taxon>
        <taxon>Pentapetalae</taxon>
        <taxon>asterids</taxon>
        <taxon>Ericales</taxon>
        <taxon>Ericaceae</taxon>
        <taxon>Ericoideae</taxon>
        <taxon>Rhodoreae</taxon>
        <taxon>Rhododendron</taxon>
    </lineage>
</organism>
<name>A0A834H667_RHOSS</name>
<evidence type="ECO:0000313" key="9">
    <source>
        <dbReference type="Proteomes" id="UP000626092"/>
    </source>
</evidence>
<dbReference type="SMART" id="SM01036">
    <property type="entry name" value="BP28CT"/>
    <property type="match status" value="1"/>
</dbReference>
<dbReference type="GO" id="GO:0032040">
    <property type="term" value="C:small-subunit processome"/>
    <property type="evidence" value="ECO:0007669"/>
    <property type="project" value="TreeGrafter"/>
</dbReference>
<dbReference type="InterPro" id="IPR012954">
    <property type="entry name" value="BP28_C_dom"/>
</dbReference>
<dbReference type="GO" id="GO:0034455">
    <property type="term" value="C:t-UTP complex"/>
    <property type="evidence" value="ECO:0007669"/>
    <property type="project" value="TreeGrafter"/>
</dbReference>
<feature type="domain" description="BP28 C-terminal" evidence="7">
    <location>
        <begin position="1940"/>
        <end position="2115"/>
    </location>
</feature>
<dbReference type="InterPro" id="IPR056384">
    <property type="entry name" value="ARM_At3g06530"/>
</dbReference>
<dbReference type="InterPro" id="IPR022125">
    <property type="entry name" value="U3snoRNP10_N"/>
</dbReference>
<dbReference type="Pfam" id="PF24477">
    <property type="entry name" value="ARM_At3g06530"/>
    <property type="match status" value="2"/>
</dbReference>
<keyword evidence="6" id="KW-0687">Ribonucleoprotein</keyword>
<gene>
    <name evidence="8" type="ORF">RHSIM_Rhsim03G0161600</name>
</gene>
<evidence type="ECO:0000256" key="5">
    <source>
        <dbReference type="ARBA" id="ARBA00023242"/>
    </source>
</evidence>
<dbReference type="InterPro" id="IPR016024">
    <property type="entry name" value="ARM-type_fold"/>
</dbReference>
<sequence>MATSIASQLQAIKSLIKTSDSDPRKRPFTRPSILFNPKEAADLDLDTLLSIAISGLEVLVSADERFRNYKNDLFSHKSRELDRELMGIEENNQINIAISSYLRLLSGYFQLPSALKTLEYLIRRFKVHVYNTEELILCALPYHDTHVFVRIVQLLDTGNSKWKFLDGVKASGAPPPRQVIVQQCIRDRGVLEALCNDASPVKKFHPSKAVISFCTAVVVEVLGSLTTLDDDVVKRVLPYVLSGLQLDAKGGLDLKAGALMTVGLLASRVALSPKLVNSLIRSIAEVAREDAKESTDLQWFRTSFMALVNLVQLQSVVIFPKKAVDSLKEIRDVSGILAGLTKEFNIDKFLAVFLESLLEYCSSDDLCHFTLVSIIEAVPVKQFVNHIVSKLLYSCMRSSQKKNEPISSESGSWAKQILVSINKMYPSEFLGAVHSFLEDAKVQSKNDGSIDEIMCRILDGNLDLSIDVSDSKIWFALEHPKAEVRRSALSGLNAFGVLKEKSVGSELGVVCKLLKLCSGRLVAIQDAVLRRLRDDDLTVVHAALTVNRLDVCICPPALIDALENVLQRCLGIVMSIASGDTSLPSDVAFLCLERAISNFQDQKEFAKQLATMTFPLLLIVPKSQRLNLKALELAKGLKWPFYQNLMIPNSLEKGVIINQFVTLEFLCLLSVLLSRFFDILVYLDVANAGALALGWQMLDHEHISSTNMDTIRVMAETLSRHPEEYMPWLVECCKFSELSKTFFFLVLLQSFTMPKIGLDTKKEATCNVNLYVATGPEFMLYATHDVSRFNALYDACYQLVTEWNVLKSVGLVSAEESKTRMVDGDCKGFLDQLFEANFNTNFRQLNLKILVCLFWRILEVFVSTMPADVSLDDSGKWMSTFQDLFVFFADSDRKNVFQKHLHFLVTKCKISPVRFLLKLVTEEGVSVAVQVESLHCFVFLCSQLDESLHFELLGEFPSILVPLSSENKDLRVAAMSCIEGLCTLSPHVDFSKWKSGINTMPFLLSEGQSATCPHFLDELLSLMVQQKRLILSDRDVLPSFLTTLMSSSCHSLLVPETIGQRFNQSIKNEILIFILRSALKLSTYAKLVILSLLKGLGRGVMRVEDVESLLSELLERCRRYHFGKEKTFKKLSKVEVETLCLLLESCAVPTSSFDEPVFEDQLLEALQFGGVTSEDSAIVQPCITVLRNLNTSFYRGLKTEKQDQLFRDLMLLFRSANGDIQNATREALLRLKFSCSTVVRILDSVFEQEVCTIGSPYGKKKKKHMSHLNQNSGRTGKNELSFLSSLLDFLLLKKDLKNRTSLIGPLFKLLRKMFMDEPVHNDVDQDVQNMQASSGVSQTVSSMICYNQQTLLLILEDISASLSTIVPSKDDTMDNFDLKLLINCARSTKDEITRNQVFSLLSTVAKVAPDKVLAHIVDICTLIGESAVTQWNSHSQRVFEVLISEIVPCWLSKNGSIDTLLKIFVNVIPEVAEHRRLPIILHLLRTLGESASLGSLLFLLFGSLVSRKLLSAPDNSLHSWDHLTSLTRKEWEFVFAMRISEQYSCMIWLPSLVKLLQQIEIGTCGVQSFKELLVAMQFISDKLLDPEISFKLSSGEESDDIQRTLGALMECIVSHLQLVDSSREHVNFSTVVRKELKELMHTVLKNITKGLMPSTYFNGIIKLLKHADRSVKRKALGLLSETVKDSDTTKLKHGRRGLTSKSSSWVHLDDSAVESFGEVCLEIVKLVDDSLDDSSTSLKVAAVSVMEVLVYKFPSYYSIFSMCLSSVARRIQSDNVAFSSSCIRTTGALINVLGPRALPELPSIMENVMSRSRGVSSSVSAITIYGEVSTSTLSTSSKEPLFTSILLAFEAVIDKLGGFLNPYLGDILKLMVLHPKFLPGSDPKLKLKADVVRKLITEKITVRLLLPPLLSLYSEAIKSGDSSLSIAFEMLGNLVRTMDKSSIVAYHAKIFDLCLVALDLRRQHPVSIRSIEDVEKYVINTTIFLTMKLTETMFKPLFIRCIEWADSDLYESGGVGSTNLDRAISFYGLVHRLAESHRSLFVPYFKYLLDSCIRHLTGTEDANVAVPRKKKKAKHQEGYSNVDEENGTVTHQVWHLRTLVLSSLHRCFLYDTGNLKFLDSSNFQVLLKPIVSQLVVEPPASLEEYASIPSLKEVDDLLVTCVGQMAVTAGTDLLWKPLNHEVLMQTRSEKVRSRILGLRIVKYLVESLKEEYLVLLPETIPFLGELLEDVELPVKSLAQEILKEMEFMSGESLRQYL</sequence>
<dbReference type="Pfam" id="PF12397">
    <property type="entry name" value="U3snoRNP10"/>
    <property type="match status" value="1"/>
</dbReference>